<name>A0A343A5R1_9CUCU</name>
<keyword evidence="14 18" id="KW-0830">Ubiquinone</keyword>
<accession>A0A343A5R1</accession>
<comment type="function">
    <text evidence="18">Core subunit of the mitochondrial membrane respiratory chain NADH dehydrogenase (Complex I) which catalyzes electron transfer from NADH through the respiratory chain, using ubiquinone as an electron acceptor. Essential for the catalytic activity and assembly of complex I.</text>
</comment>
<evidence type="ECO:0000256" key="12">
    <source>
        <dbReference type="ARBA" id="ARBA00022989"/>
    </source>
</evidence>
<keyword evidence="15 18" id="KW-0496">Mitochondrion</keyword>
<feature type="transmembrane region" description="Helical" evidence="18">
    <location>
        <begin position="231"/>
        <end position="249"/>
    </location>
</feature>
<protein>
    <recommendedName>
        <fullName evidence="5 18">NADH-ubiquinone oxidoreductase chain 2</fullName>
        <ecNumber evidence="4 18">7.1.1.2</ecNumber>
    </recommendedName>
</protein>
<dbReference type="EMBL" id="KX035168">
    <property type="protein sequence ID" value="AOY39890.1"/>
    <property type="molecule type" value="Genomic_DNA"/>
</dbReference>
<comment type="catalytic activity">
    <reaction evidence="17 18">
        <text>a ubiquinone + NADH + 5 H(+)(in) = a ubiquinol + NAD(+) + 4 H(+)(out)</text>
        <dbReference type="Rhea" id="RHEA:29091"/>
        <dbReference type="Rhea" id="RHEA-COMP:9565"/>
        <dbReference type="Rhea" id="RHEA-COMP:9566"/>
        <dbReference type="ChEBI" id="CHEBI:15378"/>
        <dbReference type="ChEBI" id="CHEBI:16389"/>
        <dbReference type="ChEBI" id="CHEBI:17976"/>
        <dbReference type="ChEBI" id="CHEBI:57540"/>
        <dbReference type="ChEBI" id="CHEBI:57945"/>
        <dbReference type="EC" id="7.1.1.2"/>
    </reaction>
</comment>
<keyword evidence="7 18" id="KW-0679">Respiratory chain</keyword>
<sequence>MNYYLLMFFMMLMTSTLVSITATSWMVAWLGLEMNMLSIITLMKTPKQPSPEEMIKYFTVQAIASLILMASMIMHSKTELMELQQLSMISASSMLMMKMGMVPFHFWFPEVIAGIQWETCLLLMTLQKITPSILMSFICPSMTFIAIIVTMSILLSSIQSMDQTCLRKLMAYSSINNTGWMLPLVFMNIHAWLLYFIIYTIIASSVVMTLKNSKILFIHQMNKLFHSDKNMKTFFSLSFMSMGGIPPFLGFLPKWMTIKTMVMNNTALLATMMVILTLPLLFTYMRLIIINFSITTSESMKINNKNYLSMMNMLTVYGLPIGILLF</sequence>
<keyword evidence="9 18" id="KW-0999">Mitochondrion inner membrane</keyword>
<feature type="transmembrane region" description="Helical" evidence="18">
    <location>
        <begin position="306"/>
        <end position="325"/>
    </location>
</feature>
<comment type="subcellular location">
    <subcellularLocation>
        <location evidence="2 18">Mitochondrion inner membrane</location>
        <topology evidence="2 18">Multi-pass membrane protein</topology>
    </subcellularLocation>
</comment>
<gene>
    <name evidence="20" type="primary">nad2</name>
</gene>
<keyword evidence="11 18" id="KW-0249">Electron transport</keyword>
<dbReference type="PRINTS" id="PR01436">
    <property type="entry name" value="NADHDHGNASE2"/>
</dbReference>
<dbReference type="AlphaFoldDB" id="A0A343A5R1"/>
<evidence type="ECO:0000256" key="9">
    <source>
        <dbReference type="ARBA" id="ARBA00022792"/>
    </source>
</evidence>
<dbReference type="GO" id="GO:0005743">
    <property type="term" value="C:mitochondrial inner membrane"/>
    <property type="evidence" value="ECO:0007669"/>
    <property type="project" value="UniProtKB-SubCell"/>
</dbReference>
<feature type="transmembrane region" description="Helical" evidence="18">
    <location>
        <begin position="54"/>
        <end position="74"/>
    </location>
</feature>
<evidence type="ECO:0000256" key="2">
    <source>
        <dbReference type="ARBA" id="ARBA00004448"/>
    </source>
</evidence>
<keyword evidence="10 18" id="KW-1278">Translocase</keyword>
<evidence type="ECO:0000256" key="15">
    <source>
        <dbReference type="ARBA" id="ARBA00023128"/>
    </source>
</evidence>
<reference evidence="20" key="1">
    <citation type="submission" date="2016-04" db="EMBL/GenBank/DDBJ databases">
        <title>Mitochondria of Scolytid beetles.</title>
        <authorList>
            <person name="Miller K."/>
            <person name="Linard B."/>
            <person name="Vogler A.P."/>
        </authorList>
    </citation>
    <scope>NUCLEOTIDE SEQUENCE</scope>
</reference>
<evidence type="ECO:0000256" key="3">
    <source>
        <dbReference type="ARBA" id="ARBA00007012"/>
    </source>
</evidence>
<evidence type="ECO:0000256" key="5">
    <source>
        <dbReference type="ARBA" id="ARBA00021008"/>
    </source>
</evidence>
<evidence type="ECO:0000256" key="14">
    <source>
        <dbReference type="ARBA" id="ARBA00023075"/>
    </source>
</evidence>
<evidence type="ECO:0000256" key="4">
    <source>
        <dbReference type="ARBA" id="ARBA00012944"/>
    </source>
</evidence>
<feature type="transmembrane region" description="Helical" evidence="18">
    <location>
        <begin position="133"/>
        <end position="157"/>
    </location>
</feature>
<feature type="transmembrane region" description="Helical" evidence="18">
    <location>
        <begin position="7"/>
        <end position="32"/>
    </location>
</feature>
<dbReference type="InterPro" id="IPR001750">
    <property type="entry name" value="ND/Mrp_TM"/>
</dbReference>
<feature type="transmembrane region" description="Helical" evidence="18">
    <location>
        <begin position="269"/>
        <end position="294"/>
    </location>
</feature>
<evidence type="ECO:0000256" key="17">
    <source>
        <dbReference type="ARBA" id="ARBA00049551"/>
    </source>
</evidence>
<dbReference type="GO" id="GO:0006120">
    <property type="term" value="P:mitochondrial electron transport, NADH to ubiquinone"/>
    <property type="evidence" value="ECO:0007669"/>
    <property type="project" value="InterPro"/>
</dbReference>
<feature type="transmembrane region" description="Helical" evidence="18">
    <location>
        <begin position="192"/>
        <end position="210"/>
    </location>
</feature>
<keyword evidence="8 18" id="KW-0812">Transmembrane</keyword>
<geneLocation type="mitochondrion" evidence="20"/>
<keyword evidence="16 18" id="KW-0472">Membrane</keyword>
<feature type="domain" description="NADH:quinone oxidoreductase/Mrp antiporter transmembrane" evidence="19">
    <location>
        <begin position="22"/>
        <end position="277"/>
    </location>
</feature>
<evidence type="ECO:0000313" key="20">
    <source>
        <dbReference type="EMBL" id="AOY39890.1"/>
    </source>
</evidence>
<organism evidence="20">
    <name type="scientific">Scolytinae sp. BMNH 1039905</name>
    <dbReference type="NCBI Taxonomy" id="1903769"/>
    <lineage>
        <taxon>Eukaryota</taxon>
        <taxon>Metazoa</taxon>
        <taxon>Ecdysozoa</taxon>
        <taxon>Arthropoda</taxon>
        <taxon>Hexapoda</taxon>
        <taxon>Insecta</taxon>
        <taxon>Pterygota</taxon>
        <taxon>Neoptera</taxon>
        <taxon>Endopterygota</taxon>
        <taxon>Coleoptera</taxon>
        <taxon>Polyphaga</taxon>
        <taxon>Cucujiformia</taxon>
        <taxon>Curculionidae</taxon>
        <taxon>Scolytinae</taxon>
    </lineage>
</organism>
<evidence type="ECO:0000256" key="6">
    <source>
        <dbReference type="ARBA" id="ARBA00022448"/>
    </source>
</evidence>
<keyword evidence="12 18" id="KW-1133">Transmembrane helix</keyword>
<keyword evidence="6" id="KW-0813">Transport</keyword>
<comment type="similarity">
    <text evidence="3 18">Belongs to the complex I subunit 2 family.</text>
</comment>
<dbReference type="GO" id="GO:0008137">
    <property type="term" value="F:NADH dehydrogenase (ubiquinone) activity"/>
    <property type="evidence" value="ECO:0007669"/>
    <property type="project" value="UniProtKB-EC"/>
</dbReference>
<dbReference type="PANTHER" id="PTHR46552:SF1">
    <property type="entry name" value="NADH-UBIQUINONE OXIDOREDUCTASE CHAIN 2"/>
    <property type="match status" value="1"/>
</dbReference>
<evidence type="ECO:0000256" key="1">
    <source>
        <dbReference type="ARBA" id="ARBA00003257"/>
    </source>
</evidence>
<evidence type="ECO:0000256" key="18">
    <source>
        <dbReference type="RuleBase" id="RU003403"/>
    </source>
</evidence>
<evidence type="ECO:0000256" key="16">
    <source>
        <dbReference type="ARBA" id="ARBA00023136"/>
    </source>
</evidence>
<keyword evidence="13 18" id="KW-0520">NAD</keyword>
<evidence type="ECO:0000256" key="8">
    <source>
        <dbReference type="ARBA" id="ARBA00022692"/>
    </source>
</evidence>
<evidence type="ECO:0000256" key="7">
    <source>
        <dbReference type="ARBA" id="ARBA00022660"/>
    </source>
</evidence>
<dbReference type="InterPro" id="IPR050175">
    <property type="entry name" value="Complex_I_Subunit_2"/>
</dbReference>
<dbReference type="InterPro" id="IPR003917">
    <property type="entry name" value="NADH_UbQ_OxRdtase_chain2"/>
</dbReference>
<evidence type="ECO:0000256" key="13">
    <source>
        <dbReference type="ARBA" id="ARBA00023027"/>
    </source>
</evidence>
<evidence type="ECO:0000259" key="19">
    <source>
        <dbReference type="Pfam" id="PF00361"/>
    </source>
</evidence>
<evidence type="ECO:0000256" key="10">
    <source>
        <dbReference type="ARBA" id="ARBA00022967"/>
    </source>
</evidence>
<dbReference type="Pfam" id="PF00361">
    <property type="entry name" value="Proton_antipo_M"/>
    <property type="match status" value="1"/>
</dbReference>
<comment type="function">
    <text evidence="1">Core subunit of the mitochondrial membrane respiratory chain NADH dehydrogenase (Complex I) that is believed to belong to the minimal assembly required for catalysis. Complex I functions in the transfer of electrons from NADH to the respiratory chain. The immediate electron acceptor for the enzyme is believed to be ubiquinone.</text>
</comment>
<dbReference type="EC" id="7.1.1.2" evidence="4 18"/>
<evidence type="ECO:0000256" key="11">
    <source>
        <dbReference type="ARBA" id="ARBA00022982"/>
    </source>
</evidence>
<proteinExistence type="inferred from homology"/>
<dbReference type="PANTHER" id="PTHR46552">
    <property type="entry name" value="NADH-UBIQUINONE OXIDOREDUCTASE CHAIN 2"/>
    <property type="match status" value="1"/>
</dbReference>